<dbReference type="GO" id="GO:0009236">
    <property type="term" value="P:cobalamin biosynthetic process"/>
    <property type="evidence" value="ECO:0007669"/>
    <property type="project" value="InterPro"/>
</dbReference>
<dbReference type="RefSeq" id="WP_067998480.1">
    <property type="nucleotide sequence ID" value="NZ_QQBC01000007.1"/>
</dbReference>
<protein>
    <submittedName>
        <fullName evidence="2">Cobalt-precorrin 5A hydrolase</fullName>
    </submittedName>
</protein>
<sequence>MAELAVGIGFRPGASTHALLAAIRAVTGSDRIHCLATVDRRAADSALIDAATELVVPIVGFSVEELAGVRVPNPSSVTTAALGIPSVAEAAALLAAGLGELFVAKRIHDGVTIAVARMPG</sequence>
<gene>
    <name evidence="2" type="ORF">DFR76_107374</name>
</gene>
<dbReference type="InterPro" id="IPR052553">
    <property type="entry name" value="CbiG_hydrolase"/>
</dbReference>
<accession>A0A370I2R4</accession>
<dbReference type="STRING" id="1210086.GCA_001613105_03302"/>
<dbReference type="InterPro" id="IPR002750">
    <property type="entry name" value="CobE/GbiG_C"/>
</dbReference>
<keyword evidence="2" id="KW-0378">Hydrolase</keyword>
<dbReference type="EMBL" id="QQBC01000007">
    <property type="protein sequence ID" value="RDI64996.1"/>
    <property type="molecule type" value="Genomic_DNA"/>
</dbReference>
<dbReference type="GO" id="GO:0016787">
    <property type="term" value="F:hydrolase activity"/>
    <property type="evidence" value="ECO:0007669"/>
    <property type="project" value="UniProtKB-KW"/>
</dbReference>
<evidence type="ECO:0000259" key="1">
    <source>
        <dbReference type="Pfam" id="PF01890"/>
    </source>
</evidence>
<dbReference type="SUPFAM" id="SSF159664">
    <property type="entry name" value="CobE/GbiG C-terminal domain-like"/>
    <property type="match status" value="1"/>
</dbReference>
<reference evidence="2 3" key="1">
    <citation type="submission" date="2018-07" db="EMBL/GenBank/DDBJ databases">
        <title>Genomic Encyclopedia of Type Strains, Phase IV (KMG-IV): sequencing the most valuable type-strain genomes for metagenomic binning, comparative biology and taxonomic classification.</title>
        <authorList>
            <person name="Goeker M."/>
        </authorList>
    </citation>
    <scope>NUCLEOTIDE SEQUENCE [LARGE SCALE GENOMIC DNA]</scope>
    <source>
        <strain evidence="2 3">DSM 44290</strain>
    </source>
</reference>
<feature type="domain" description="CobE/GbiG C-terminal" evidence="1">
    <location>
        <begin position="4"/>
        <end position="116"/>
    </location>
</feature>
<dbReference type="Proteomes" id="UP000254869">
    <property type="component" value="Unassembled WGS sequence"/>
</dbReference>
<name>A0A370I2R4_9NOCA</name>
<comment type="caution">
    <text evidence="2">The sequence shown here is derived from an EMBL/GenBank/DDBJ whole genome shotgun (WGS) entry which is preliminary data.</text>
</comment>
<dbReference type="AlphaFoldDB" id="A0A370I2R4"/>
<keyword evidence="3" id="KW-1185">Reference proteome</keyword>
<evidence type="ECO:0000313" key="3">
    <source>
        <dbReference type="Proteomes" id="UP000254869"/>
    </source>
</evidence>
<proteinExistence type="predicted"/>
<dbReference type="Pfam" id="PF01890">
    <property type="entry name" value="CbiG_C"/>
    <property type="match status" value="1"/>
</dbReference>
<dbReference type="PANTHER" id="PTHR37477">
    <property type="entry name" value="COBALT-PRECORRIN-5A HYDROLASE"/>
    <property type="match status" value="1"/>
</dbReference>
<dbReference type="Gene3D" id="3.30.420.180">
    <property type="entry name" value="CobE/GbiG C-terminal domain"/>
    <property type="match status" value="1"/>
</dbReference>
<evidence type="ECO:0000313" key="2">
    <source>
        <dbReference type="EMBL" id="RDI64996.1"/>
    </source>
</evidence>
<organism evidence="2 3">
    <name type="scientific">Nocardia pseudobrasiliensis</name>
    <dbReference type="NCBI Taxonomy" id="45979"/>
    <lineage>
        <taxon>Bacteria</taxon>
        <taxon>Bacillati</taxon>
        <taxon>Actinomycetota</taxon>
        <taxon>Actinomycetes</taxon>
        <taxon>Mycobacteriales</taxon>
        <taxon>Nocardiaceae</taxon>
        <taxon>Nocardia</taxon>
    </lineage>
</organism>
<dbReference type="PANTHER" id="PTHR37477:SF1">
    <property type="entry name" value="COBALT-PRECORRIN-5A HYDROLASE"/>
    <property type="match status" value="1"/>
</dbReference>
<dbReference type="InterPro" id="IPR036518">
    <property type="entry name" value="CobE/GbiG_C_sf"/>
</dbReference>